<dbReference type="InterPro" id="IPR052345">
    <property type="entry name" value="Rad_response_metalloprotease"/>
</dbReference>
<organism evidence="2 3">
    <name type="scientific">Paraburkholderia tropica</name>
    <dbReference type="NCBI Taxonomy" id="92647"/>
    <lineage>
        <taxon>Bacteria</taxon>
        <taxon>Pseudomonadati</taxon>
        <taxon>Pseudomonadota</taxon>
        <taxon>Betaproteobacteria</taxon>
        <taxon>Burkholderiales</taxon>
        <taxon>Burkholderiaceae</taxon>
        <taxon>Paraburkholderia</taxon>
    </lineage>
</organism>
<dbReference type="Proteomes" id="UP000247515">
    <property type="component" value="Unassembled WGS sequence"/>
</dbReference>
<name>A0ABX5MKJ5_9BURK</name>
<keyword evidence="3" id="KW-1185">Reference proteome</keyword>
<comment type="caution">
    <text evidence="2">The sequence shown here is derived from an EMBL/GenBank/DDBJ whole genome shotgun (WGS) entry which is preliminary data.</text>
</comment>
<evidence type="ECO:0000259" key="1">
    <source>
        <dbReference type="Pfam" id="PF06114"/>
    </source>
</evidence>
<dbReference type="RefSeq" id="WP_258365508.1">
    <property type="nucleotide sequence ID" value="NZ_QJJV01000014.1"/>
</dbReference>
<evidence type="ECO:0000313" key="3">
    <source>
        <dbReference type="Proteomes" id="UP000247515"/>
    </source>
</evidence>
<dbReference type="Pfam" id="PF06114">
    <property type="entry name" value="Peptidase_M78"/>
    <property type="match status" value="1"/>
</dbReference>
<gene>
    <name evidence="2" type="ORF">C7400_114182</name>
</gene>
<sequence length="290" mass="32475">MDVGDFDADILASGASALSDFTFLGVAFPIRAGELAVEWSRQVSPDRPIGEVLAQDLDGFEGGLFWLPKRKEWVILHAPNEVVPGRANFTIGHEFGHYVLHRTREEAFRCSQSATLGLAAKKIEREADLFASYLLMPIDDFRQQVKGKHITLDVLGECAARYGVSLTAAILKWIDFTEHSAIIVFAREGMLHWWKGSTSAKKFGFNHLHEGMELPMQSLVMQPRSGTFDVDSRDGIEHEREIWFPDTRTREMVVVSDRYDMSISLLMLDGTTWDAGDDELLAPLTGTPGF</sequence>
<dbReference type="EMBL" id="QJJV01000014">
    <property type="protein sequence ID" value="PXX13924.1"/>
    <property type="molecule type" value="Genomic_DNA"/>
</dbReference>
<feature type="domain" description="IrrE N-terminal-like" evidence="1">
    <location>
        <begin position="76"/>
        <end position="169"/>
    </location>
</feature>
<protein>
    <submittedName>
        <fullName evidence="2">Uncharacterized protein DUF955</fullName>
    </submittedName>
</protein>
<dbReference type="PANTHER" id="PTHR43236:SF2">
    <property type="entry name" value="BLL0069 PROTEIN"/>
    <property type="match status" value="1"/>
</dbReference>
<accession>A0ABX5MKJ5</accession>
<evidence type="ECO:0000313" key="2">
    <source>
        <dbReference type="EMBL" id="PXX13924.1"/>
    </source>
</evidence>
<dbReference type="Gene3D" id="1.10.10.2910">
    <property type="match status" value="1"/>
</dbReference>
<dbReference type="InterPro" id="IPR010359">
    <property type="entry name" value="IrrE_HExxH"/>
</dbReference>
<dbReference type="PANTHER" id="PTHR43236">
    <property type="entry name" value="ANTITOXIN HIGA1"/>
    <property type="match status" value="1"/>
</dbReference>
<reference evidence="2 3" key="1">
    <citation type="submission" date="2018-05" db="EMBL/GenBank/DDBJ databases">
        <title>Genomic Encyclopedia of Type Strains, Phase IV (KMG-V): Genome sequencing to study the core and pangenomes of soil and plant-associated prokaryotes.</title>
        <authorList>
            <person name="Whitman W."/>
        </authorList>
    </citation>
    <scope>NUCLEOTIDE SEQUENCE [LARGE SCALE GENOMIC DNA]</scope>
    <source>
        <strain evidence="2 3">SIr-6563</strain>
    </source>
</reference>
<proteinExistence type="predicted"/>